<dbReference type="InterPro" id="IPR046259">
    <property type="entry name" value="DUF6292"/>
</dbReference>
<reference evidence="2 3" key="1">
    <citation type="submission" date="2019-05" db="EMBL/GenBank/DDBJ databases">
        <title>Streptomyces marianii sp. nov., a novel marine actinomycete from southern coast of India.</title>
        <authorList>
            <person name="Iniyan A.M."/>
            <person name="Wink J."/>
            <person name="Ramprasad E."/>
            <person name="Ramana C.V."/>
            <person name="Bunk B."/>
            <person name="Sproer C."/>
            <person name="Joseph F.-J.R.S."/>
            <person name="Vincent S.G.P."/>
        </authorList>
    </citation>
    <scope>NUCLEOTIDE SEQUENCE [LARGE SCALE GENOMIC DNA]</scope>
    <source>
        <strain evidence="2 3">ICN19</strain>
    </source>
</reference>
<protein>
    <recommendedName>
        <fullName evidence="1">DUF6292 domain-containing protein</fullName>
    </recommendedName>
</protein>
<dbReference type="Pfam" id="PF19809">
    <property type="entry name" value="DUF6292"/>
    <property type="match status" value="1"/>
</dbReference>
<name>A0A5R9DRZ5_9ACTN</name>
<dbReference type="EMBL" id="VAWE01000005">
    <property type="protein sequence ID" value="TLQ38733.1"/>
    <property type="molecule type" value="Genomic_DNA"/>
</dbReference>
<proteinExistence type="predicted"/>
<gene>
    <name evidence="2" type="ORF">FEF34_40530</name>
</gene>
<dbReference type="Proteomes" id="UP000305921">
    <property type="component" value="Unassembled WGS sequence"/>
</dbReference>
<sequence length="272" mass="30295">MTRDSNLKDDLDSAIGHYMTSVAAKLLDEGLPVKSLHAYGHYDDITQPDTDDVEGGIDFGSAFQRRVFPDGEVGLHWSATSGWCLFLIPNSGGGGLYDGARWLGAGLLPSPERVAAFVSSAQLDARSAGSAERPFYRTPREDLHELLKRLEEFAPEGEFSSHNYEYRFRSLQGQAYRRRVIDALLSGEDAIVDLPIRRSELQAVLHLIDYAEAADSAMRGPEDFVVPVVADLTHRIGNGYGSVLENQRALEHAQEVQRRIEEHRRKKDLEGE</sequence>
<dbReference type="AlphaFoldDB" id="A0A5R9DRZ5"/>
<dbReference type="OrthoDB" id="4137465at2"/>
<comment type="caution">
    <text evidence="2">The sequence shown here is derived from an EMBL/GenBank/DDBJ whole genome shotgun (WGS) entry which is preliminary data.</text>
</comment>
<evidence type="ECO:0000259" key="1">
    <source>
        <dbReference type="Pfam" id="PF19809"/>
    </source>
</evidence>
<evidence type="ECO:0000313" key="3">
    <source>
        <dbReference type="Proteomes" id="UP000305921"/>
    </source>
</evidence>
<keyword evidence="3" id="KW-1185">Reference proteome</keyword>
<evidence type="ECO:0000313" key="2">
    <source>
        <dbReference type="EMBL" id="TLQ38733.1"/>
    </source>
</evidence>
<accession>A0A5R9DRZ5</accession>
<organism evidence="2 3">
    <name type="scientific">Streptomyces marianii</name>
    <dbReference type="NCBI Taxonomy" id="1817406"/>
    <lineage>
        <taxon>Bacteria</taxon>
        <taxon>Bacillati</taxon>
        <taxon>Actinomycetota</taxon>
        <taxon>Actinomycetes</taxon>
        <taxon>Kitasatosporales</taxon>
        <taxon>Streptomycetaceae</taxon>
        <taxon>Streptomyces</taxon>
    </lineage>
</organism>
<feature type="domain" description="DUF6292" evidence="1">
    <location>
        <begin position="64"/>
        <end position="119"/>
    </location>
</feature>
<dbReference type="RefSeq" id="WP_138058483.1">
    <property type="nucleotide sequence ID" value="NZ_VAWE01000005.1"/>
</dbReference>